<reference evidence="7 8" key="1">
    <citation type="journal article" date="2023" name="bioRxiv">
        <title>Genome report: Whole genome sequence and annotation of Penstemon davidsonii.</title>
        <authorList>
            <person name="Ostevik K.L."/>
            <person name="Alabady M."/>
            <person name="Zhang M."/>
            <person name="Rausher M.D."/>
        </authorList>
    </citation>
    <scope>NUCLEOTIDE SEQUENCE [LARGE SCALE GENOMIC DNA]</scope>
    <source>
        <strain evidence="7">DNT005</strain>
        <tissue evidence="7">Whole leaf</tissue>
    </source>
</reference>
<proteinExistence type="predicted"/>
<feature type="transmembrane region" description="Helical" evidence="5">
    <location>
        <begin position="515"/>
        <end position="533"/>
    </location>
</feature>
<dbReference type="InterPro" id="IPR026960">
    <property type="entry name" value="RVT-Znf"/>
</dbReference>
<dbReference type="NCBIfam" id="TIGR00803">
    <property type="entry name" value="nst"/>
    <property type="match status" value="1"/>
</dbReference>
<feature type="transmembrane region" description="Helical" evidence="5">
    <location>
        <begin position="649"/>
        <end position="672"/>
    </location>
</feature>
<organism evidence="7 8">
    <name type="scientific">Penstemon davidsonii</name>
    <dbReference type="NCBI Taxonomy" id="160366"/>
    <lineage>
        <taxon>Eukaryota</taxon>
        <taxon>Viridiplantae</taxon>
        <taxon>Streptophyta</taxon>
        <taxon>Embryophyta</taxon>
        <taxon>Tracheophyta</taxon>
        <taxon>Spermatophyta</taxon>
        <taxon>Magnoliopsida</taxon>
        <taxon>eudicotyledons</taxon>
        <taxon>Gunneridae</taxon>
        <taxon>Pentapetalae</taxon>
        <taxon>asterids</taxon>
        <taxon>lamiids</taxon>
        <taxon>Lamiales</taxon>
        <taxon>Plantaginaceae</taxon>
        <taxon>Cheloneae</taxon>
        <taxon>Penstemon</taxon>
    </lineage>
</organism>
<gene>
    <name evidence="7" type="ORF">RD792_016497</name>
</gene>
<comment type="subcellular location">
    <subcellularLocation>
        <location evidence="1">Membrane</location>
        <topology evidence="1">Multi-pass membrane protein</topology>
    </subcellularLocation>
</comment>
<dbReference type="InterPro" id="IPR007271">
    <property type="entry name" value="Nuc_sug_transpt"/>
</dbReference>
<keyword evidence="8" id="KW-1185">Reference proteome</keyword>
<evidence type="ECO:0000313" key="7">
    <source>
        <dbReference type="EMBL" id="KAK4477283.1"/>
    </source>
</evidence>
<evidence type="ECO:0000313" key="8">
    <source>
        <dbReference type="Proteomes" id="UP001291926"/>
    </source>
</evidence>
<keyword evidence="2 5" id="KW-0812">Transmembrane</keyword>
<dbReference type="PANTHER" id="PTHR10231">
    <property type="entry name" value="NUCLEOTIDE-SUGAR TRANSMEMBRANE TRANSPORTER"/>
    <property type="match status" value="1"/>
</dbReference>
<name>A0ABR0CL84_9LAMI</name>
<evidence type="ECO:0000256" key="2">
    <source>
        <dbReference type="ARBA" id="ARBA00022692"/>
    </source>
</evidence>
<dbReference type="Pfam" id="PF04142">
    <property type="entry name" value="Nuc_sug_transp"/>
    <property type="match status" value="1"/>
</dbReference>
<dbReference type="EMBL" id="JAYDYQ010002688">
    <property type="protein sequence ID" value="KAK4477283.1"/>
    <property type="molecule type" value="Genomic_DNA"/>
</dbReference>
<feature type="transmembrane region" description="Helical" evidence="5">
    <location>
        <begin position="545"/>
        <end position="569"/>
    </location>
</feature>
<evidence type="ECO:0000256" key="5">
    <source>
        <dbReference type="SAM" id="Phobius"/>
    </source>
</evidence>
<feature type="transmembrane region" description="Helical" evidence="5">
    <location>
        <begin position="610"/>
        <end position="637"/>
    </location>
</feature>
<feature type="transmembrane region" description="Helical" evidence="5">
    <location>
        <begin position="581"/>
        <end position="598"/>
    </location>
</feature>
<dbReference type="Proteomes" id="UP001291926">
    <property type="component" value="Unassembled WGS sequence"/>
</dbReference>
<dbReference type="Pfam" id="PF13966">
    <property type="entry name" value="zf-RVT"/>
    <property type="match status" value="1"/>
</dbReference>
<keyword evidence="4 5" id="KW-0472">Membrane</keyword>
<keyword evidence="3 5" id="KW-1133">Transmembrane helix</keyword>
<evidence type="ECO:0000256" key="3">
    <source>
        <dbReference type="ARBA" id="ARBA00022989"/>
    </source>
</evidence>
<protein>
    <recommendedName>
        <fullName evidence="6">Reverse transcriptase zinc-binding domain-containing protein</fullName>
    </recommendedName>
</protein>
<feature type="domain" description="Reverse transcriptase zinc-binding" evidence="6">
    <location>
        <begin position="247"/>
        <end position="332"/>
    </location>
</feature>
<sequence>MIDRVVGRLSAWKAKLLSIAGRATLIQAVTSAIPNHVMQTNWLPSSTCNQLDKLNRNFLWSSDISQRKLHLVGWHKVTRPKNEGGLGIRQARKANIALLAKVGWRTLNGENRLWGDTFRSKYLKNEDILAYKIKGGDSFTWKGVVRSLKEVERCIRWRIGDGSTISVWRDLWVGKEPLAKALEGEIHEEDLNLNVAQIINEHGLWDRRNLRTVVPDSTWDMIRDMPLPLELNRVDKRIWSGTSNGGFSCKSAYGCLNRTETNSMESWDWLWRIKCPERIRFFLWICLHNSLATNKLRYERKIADSNTCSRCNHDAESVIHALQDCVFAKGIWEFVIAPTQFLEFCQDKDGDIVHDDVESLRVKPHSGSQSNLVALGSRSGDRSKWKLKSVVTLALTILTSSQSILIFWSKRAGNYEYSVTTANFLVEALKCALSLAALARIWRNEGVTDDNRLSTTLDEVSVYPIPAALYLFKNLLQYYIFAYVDAPGYQILKNLNIISTGILYRIILKKKLSEIQWAAFVLLCAGCTTAQLKSNSDNQVLQTPFQGWLMAIIMALLSGFAGVYTEAIIKKRPSRNINVQNFWLYIFGMAFNAIAILVQDFDAVMNKGFFHGYSLITVLMILNHALSGIAVSMVMKYADNIVKVYSTSVAMLLTAFVSVFLFRFHLSLAFFLGST</sequence>
<accession>A0ABR0CL84</accession>
<comment type="caution">
    <text evidence="7">The sequence shown here is derived from an EMBL/GenBank/DDBJ whole genome shotgun (WGS) entry which is preliminary data.</text>
</comment>
<evidence type="ECO:0000259" key="6">
    <source>
        <dbReference type="Pfam" id="PF13966"/>
    </source>
</evidence>
<evidence type="ECO:0000256" key="4">
    <source>
        <dbReference type="ARBA" id="ARBA00023136"/>
    </source>
</evidence>
<evidence type="ECO:0000256" key="1">
    <source>
        <dbReference type="ARBA" id="ARBA00004141"/>
    </source>
</evidence>